<dbReference type="Gene3D" id="3.30.70.141">
    <property type="entry name" value="Nucleoside diphosphate kinase-like domain"/>
    <property type="match status" value="1"/>
</dbReference>
<protein>
    <recommendedName>
        <fullName evidence="4">Nucleoside diphosphate kinase</fullName>
        <ecNumber evidence="3">2.7.4.6</ecNumber>
    </recommendedName>
</protein>
<dbReference type="InterPro" id="IPR034907">
    <property type="entry name" value="NDK-like_dom"/>
</dbReference>
<dbReference type="AlphaFoldDB" id="A0A398DP87"/>
<dbReference type="PROSITE" id="PS51374">
    <property type="entry name" value="NDPK_LIKE"/>
    <property type="match status" value="1"/>
</dbReference>
<dbReference type="PANTHER" id="PTHR11349">
    <property type="entry name" value="NUCLEOSIDE DIPHOSPHATE KINASE"/>
    <property type="match status" value="1"/>
</dbReference>
<comment type="cofactor">
    <cofactor evidence="1">
        <name>Mg(2+)</name>
        <dbReference type="ChEBI" id="CHEBI:18420"/>
    </cofactor>
</comment>
<reference evidence="16 17" key="1">
    <citation type="submission" date="2018-09" db="EMBL/GenBank/DDBJ databases">
        <title>Discovery and Ecogenomic Context for Candidatus Cryosericales, a Global Caldiserica Order Active in Thawing Permafrost.</title>
        <authorList>
            <person name="Martinez M.A."/>
            <person name="Woodcroft B.J."/>
            <person name="Ignacio Espinoza J.C."/>
            <person name="Zayed A."/>
            <person name="Singleton C.M."/>
            <person name="Boyd J."/>
            <person name="Li Y.-F."/>
            <person name="Purvine S."/>
            <person name="Maughan H."/>
            <person name="Hodgkins S.B."/>
            <person name="Anderson D."/>
            <person name="Sederholm M."/>
            <person name="Temperton B."/>
            <person name="Saleska S.R."/>
            <person name="Tyson G.W."/>
            <person name="Rich V.I."/>
        </authorList>
    </citation>
    <scope>NUCLEOTIDE SEQUENCE [LARGE SCALE GENOMIC DNA]</scope>
    <source>
        <strain evidence="16 17">SMC1</strain>
    </source>
</reference>
<dbReference type="GO" id="GO:0006241">
    <property type="term" value="P:CTP biosynthetic process"/>
    <property type="evidence" value="ECO:0007669"/>
    <property type="project" value="InterPro"/>
</dbReference>
<evidence type="ECO:0000256" key="10">
    <source>
        <dbReference type="ARBA" id="ARBA00022840"/>
    </source>
</evidence>
<sequence>MATIGSEAIPLSTLHEQLFLEETEVTSERTLLMVKPDGVGRSLIGLIIARVEQKGLVISNMRMFRMDDAFARTFYAEHDGRDYFPALLSFMTSGPVVALQVESPNAIALVRTTIGATRPEDRLPGTIRGDFSTQLTENVVHASASSSDAERELALVFGDSHATLGTGRE</sequence>
<keyword evidence="11" id="KW-0460">Magnesium</keyword>
<dbReference type="NCBIfam" id="NF001908">
    <property type="entry name" value="PRK00668.1"/>
    <property type="match status" value="1"/>
</dbReference>
<evidence type="ECO:0000256" key="13">
    <source>
        <dbReference type="PROSITE-ProRule" id="PRU00706"/>
    </source>
</evidence>
<dbReference type="GO" id="GO:0046872">
    <property type="term" value="F:metal ion binding"/>
    <property type="evidence" value="ECO:0007669"/>
    <property type="project" value="UniProtKB-KW"/>
</dbReference>
<keyword evidence="12" id="KW-0546">Nucleotide metabolism</keyword>
<gene>
    <name evidence="16" type="ORF">SMC1_01705</name>
</gene>
<comment type="similarity">
    <text evidence="2 13 14">Belongs to the NDK family.</text>
</comment>
<dbReference type="GO" id="GO:0004550">
    <property type="term" value="F:nucleoside diphosphate kinase activity"/>
    <property type="evidence" value="ECO:0007669"/>
    <property type="project" value="UniProtKB-EC"/>
</dbReference>
<evidence type="ECO:0000256" key="3">
    <source>
        <dbReference type="ARBA" id="ARBA00012966"/>
    </source>
</evidence>
<keyword evidence="9 16" id="KW-0418">Kinase</keyword>
<evidence type="ECO:0000256" key="6">
    <source>
        <dbReference type="ARBA" id="ARBA00022679"/>
    </source>
</evidence>
<evidence type="ECO:0000256" key="11">
    <source>
        <dbReference type="ARBA" id="ARBA00022842"/>
    </source>
</evidence>
<keyword evidence="5" id="KW-0597">Phosphoprotein</keyword>
<keyword evidence="17" id="KW-1185">Reference proteome</keyword>
<keyword evidence="7" id="KW-0479">Metal-binding</keyword>
<dbReference type="SUPFAM" id="SSF54919">
    <property type="entry name" value="Nucleoside diphosphate kinase, NDK"/>
    <property type="match status" value="1"/>
</dbReference>
<proteinExistence type="inferred from homology"/>
<dbReference type="RefSeq" id="WP_119085085.1">
    <property type="nucleotide sequence ID" value="NZ_QXIY01000004.1"/>
</dbReference>
<dbReference type="InterPro" id="IPR036850">
    <property type="entry name" value="NDK-like_dom_sf"/>
</dbReference>
<evidence type="ECO:0000256" key="7">
    <source>
        <dbReference type="ARBA" id="ARBA00022723"/>
    </source>
</evidence>
<name>A0A398DP87_9BACT</name>
<dbReference type="Pfam" id="PF00334">
    <property type="entry name" value="NDK"/>
    <property type="match status" value="1"/>
</dbReference>
<evidence type="ECO:0000313" key="16">
    <source>
        <dbReference type="EMBL" id="RIE17442.1"/>
    </source>
</evidence>
<dbReference type="OrthoDB" id="9801161at2"/>
<evidence type="ECO:0000256" key="1">
    <source>
        <dbReference type="ARBA" id="ARBA00001946"/>
    </source>
</evidence>
<comment type="caution">
    <text evidence="13">Lacks conserved residue(s) required for the propagation of feature annotation.</text>
</comment>
<evidence type="ECO:0000256" key="12">
    <source>
        <dbReference type="ARBA" id="ARBA00023080"/>
    </source>
</evidence>
<evidence type="ECO:0000256" key="14">
    <source>
        <dbReference type="RuleBase" id="RU004011"/>
    </source>
</evidence>
<dbReference type="CDD" id="cd04413">
    <property type="entry name" value="NDPk_I"/>
    <property type="match status" value="1"/>
</dbReference>
<dbReference type="EMBL" id="QXIY01000004">
    <property type="protein sequence ID" value="RIE17442.1"/>
    <property type="molecule type" value="Genomic_DNA"/>
</dbReference>
<dbReference type="PRINTS" id="PR01243">
    <property type="entry name" value="NUCDPKINASE"/>
</dbReference>
<organism evidence="16 17">
    <name type="scientific">Candidatus Cryosericum septentrionale</name>
    <dbReference type="NCBI Taxonomy" id="2290913"/>
    <lineage>
        <taxon>Bacteria</taxon>
        <taxon>Pseudomonadati</taxon>
        <taxon>Caldisericota/Cryosericota group</taxon>
        <taxon>Candidatus Cryosericota</taxon>
        <taxon>Candidatus Cryosericia</taxon>
        <taxon>Candidatus Cryosericales</taxon>
        <taxon>Candidatus Cryosericaceae</taxon>
        <taxon>Candidatus Cryosericum</taxon>
    </lineage>
</organism>
<dbReference type="GO" id="GO:0006183">
    <property type="term" value="P:GTP biosynthetic process"/>
    <property type="evidence" value="ECO:0007669"/>
    <property type="project" value="InterPro"/>
</dbReference>
<comment type="caution">
    <text evidence="16">The sequence shown here is derived from an EMBL/GenBank/DDBJ whole genome shotgun (WGS) entry which is preliminary data.</text>
</comment>
<evidence type="ECO:0000313" key="17">
    <source>
        <dbReference type="Proteomes" id="UP000266113"/>
    </source>
</evidence>
<dbReference type="Proteomes" id="UP000266113">
    <property type="component" value="Unassembled WGS sequence"/>
</dbReference>
<evidence type="ECO:0000256" key="2">
    <source>
        <dbReference type="ARBA" id="ARBA00008142"/>
    </source>
</evidence>
<evidence type="ECO:0000256" key="8">
    <source>
        <dbReference type="ARBA" id="ARBA00022741"/>
    </source>
</evidence>
<evidence type="ECO:0000256" key="5">
    <source>
        <dbReference type="ARBA" id="ARBA00022553"/>
    </source>
</evidence>
<dbReference type="GO" id="GO:0006228">
    <property type="term" value="P:UTP biosynthetic process"/>
    <property type="evidence" value="ECO:0007669"/>
    <property type="project" value="InterPro"/>
</dbReference>
<accession>A0A398DP87</accession>
<feature type="domain" description="Nucleoside diphosphate kinase-like" evidence="15">
    <location>
        <begin position="27"/>
        <end position="164"/>
    </location>
</feature>
<dbReference type="EC" id="2.7.4.6" evidence="3"/>
<dbReference type="FunFam" id="3.30.70.141:FF:000003">
    <property type="entry name" value="Nucleoside diphosphate kinase"/>
    <property type="match status" value="1"/>
</dbReference>
<keyword evidence="10" id="KW-0067">ATP-binding</keyword>
<dbReference type="GO" id="GO:0005524">
    <property type="term" value="F:ATP binding"/>
    <property type="evidence" value="ECO:0007669"/>
    <property type="project" value="UniProtKB-KW"/>
</dbReference>
<keyword evidence="6 16" id="KW-0808">Transferase</keyword>
<evidence type="ECO:0000256" key="4">
    <source>
        <dbReference type="ARBA" id="ARBA00017632"/>
    </source>
</evidence>
<evidence type="ECO:0000259" key="15">
    <source>
        <dbReference type="SMART" id="SM00562"/>
    </source>
</evidence>
<keyword evidence="8" id="KW-0547">Nucleotide-binding</keyword>
<dbReference type="InterPro" id="IPR001564">
    <property type="entry name" value="Nucleoside_diP_kinase"/>
</dbReference>
<evidence type="ECO:0000256" key="9">
    <source>
        <dbReference type="ARBA" id="ARBA00022777"/>
    </source>
</evidence>
<dbReference type="SMART" id="SM00562">
    <property type="entry name" value="NDK"/>
    <property type="match status" value="1"/>
</dbReference>